<keyword evidence="3" id="KW-0732">Signal</keyword>
<dbReference type="Proteomes" id="UP000319716">
    <property type="component" value="Unassembled WGS sequence"/>
</dbReference>
<feature type="transmembrane region" description="Helical" evidence="2">
    <location>
        <begin position="172"/>
        <end position="192"/>
    </location>
</feature>
<evidence type="ECO:0000313" key="4">
    <source>
        <dbReference type="EMBL" id="GAY76761.1"/>
    </source>
</evidence>
<feature type="compositionally biased region" description="Basic and acidic residues" evidence="1">
    <location>
        <begin position="546"/>
        <end position="579"/>
    </location>
</feature>
<proteinExistence type="predicted"/>
<evidence type="ECO:0000256" key="2">
    <source>
        <dbReference type="SAM" id="Phobius"/>
    </source>
</evidence>
<feature type="compositionally biased region" description="Basic and acidic residues" evidence="1">
    <location>
        <begin position="590"/>
        <end position="621"/>
    </location>
</feature>
<evidence type="ECO:0000256" key="1">
    <source>
        <dbReference type="SAM" id="MobiDB-lite"/>
    </source>
</evidence>
<comment type="caution">
    <text evidence="4">The sequence shown here is derived from an EMBL/GenBank/DDBJ whole genome shotgun (WGS) entry which is preliminary data.</text>
</comment>
<sequence length="786" mass="88582">MHLKKRRKIFMAVLLVTVGSLLFFALLGTIAHAAGLVDDTVSAQNAYSKYPLGNYQLDFYVDNSWDWLPWNWTDGIGKQVMYGLYAITNFIWTLSLYLSNATGYLVQEAYSLDFVSKTANAIGKNMQTLAGISPSGFHSSGFYPGFLLIFILILGIYVAYVGLIKRETTKVIHAVMNFLVVFLLSASFIAYAPDYIGKINGFSADISKASLSLGTKMVMPHSGSHGQDSAALIRDNLFSIQVQQPWLLLQYGNSDMTKIGQKRVEKLLSADPDANNGADREAVVKEEIEKEGNKNLTLTKATPRLGMVFFLFLFNIGISIFVFLLSGIMIFSQILFIIYALFLPISFLLSMIPGFNGMGKQAIMKLFNVIMTRAGITLIVTIAFSISTMLYALSGEFPFFLIAFLQIVTFAGIYAKLGDLMGLFHLQASDSQQMGSQILQRPYRFLHRETRRWKRKMGRFFTAGATGAAAGPGARAKASRSGASQRTQTRSQRPTQGSKKSQLEPRTGRSAGAGKETIKRSTDNPNPRKKQTAALPLNTRQVLIHGKTEKHDTMTKKTEDAKSRTVQKIADKKQNREENQMQQRPTIAQRRLELNRDRQQKATEQDFVERPKTKLTKDKPAKKQKTARPHSAPARSVMPDSTLKTNKRTINSIHSFKDQAKKSQAKNTELNRPVVQMPDSTVRQDLTKQDLNRRSPVATQKEHAPTHPNATRQPFTPKKSRQLATMIKKQEATLRHNRTETGQQTRQRVTRRQRGSQNEIKRLANLRCRFRYADFPTNFCRCFHFK</sequence>
<dbReference type="InterPro" id="IPR058112">
    <property type="entry name" value="CD3337_EF1877-like"/>
</dbReference>
<feature type="signal peptide" evidence="3">
    <location>
        <begin position="1"/>
        <end position="33"/>
    </location>
</feature>
<protein>
    <submittedName>
        <fullName evidence="4">Membrane protein</fullName>
    </submittedName>
</protein>
<evidence type="ECO:0000256" key="3">
    <source>
        <dbReference type="SAM" id="SignalP"/>
    </source>
</evidence>
<feature type="transmembrane region" description="Helical" evidence="2">
    <location>
        <begin position="142"/>
        <end position="160"/>
    </location>
</feature>
<keyword evidence="2" id="KW-0472">Membrane</keyword>
<keyword evidence="2" id="KW-0812">Transmembrane</keyword>
<feature type="chain" id="PRO_5021381152" evidence="3">
    <location>
        <begin position="34"/>
        <end position="786"/>
    </location>
</feature>
<feature type="transmembrane region" description="Helical" evidence="2">
    <location>
        <begin position="370"/>
        <end position="393"/>
    </location>
</feature>
<keyword evidence="2" id="KW-1133">Transmembrane helix</keyword>
<name>A0A4Y1ZCU6_9BACL</name>
<gene>
    <name evidence="4" type="ORF">NBRC111894_2315</name>
</gene>
<feature type="compositionally biased region" description="Polar residues" evidence="1">
    <location>
        <begin position="642"/>
        <end position="654"/>
    </location>
</feature>
<dbReference type="NCBIfam" id="NF046089">
    <property type="entry name" value="CD3337_EF1877"/>
    <property type="match status" value="1"/>
</dbReference>
<feature type="compositionally biased region" description="Basic and acidic residues" evidence="1">
    <location>
        <begin position="728"/>
        <end position="739"/>
    </location>
</feature>
<feature type="region of interest" description="Disordered" evidence="1">
    <location>
        <begin position="464"/>
        <end position="758"/>
    </location>
</feature>
<dbReference type="Pfam" id="PF19590">
    <property type="entry name" value="TrbL_3"/>
    <property type="match status" value="1"/>
</dbReference>
<accession>A0A4Y1ZCU6</accession>
<evidence type="ECO:0000313" key="5">
    <source>
        <dbReference type="Proteomes" id="UP000319716"/>
    </source>
</evidence>
<dbReference type="AlphaFoldDB" id="A0A4Y1ZCU6"/>
<feature type="transmembrane region" description="Helical" evidence="2">
    <location>
        <begin position="399"/>
        <end position="417"/>
    </location>
</feature>
<feature type="transmembrane region" description="Helical" evidence="2">
    <location>
        <begin position="308"/>
        <end position="330"/>
    </location>
</feature>
<dbReference type="InterPro" id="IPR045782">
    <property type="entry name" value="TrbL_3"/>
</dbReference>
<feature type="compositionally biased region" description="Low complexity" evidence="1">
    <location>
        <begin position="464"/>
        <end position="498"/>
    </location>
</feature>
<dbReference type="EMBL" id="BEXB01000017">
    <property type="protein sequence ID" value="GAY76761.1"/>
    <property type="molecule type" value="Genomic_DNA"/>
</dbReference>
<feature type="transmembrane region" description="Helical" evidence="2">
    <location>
        <begin position="336"/>
        <end position="358"/>
    </location>
</feature>
<organism evidence="4 5">
    <name type="scientific">Sporolactobacillus inulinus</name>
    <dbReference type="NCBI Taxonomy" id="2078"/>
    <lineage>
        <taxon>Bacteria</taxon>
        <taxon>Bacillati</taxon>
        <taxon>Bacillota</taxon>
        <taxon>Bacilli</taxon>
        <taxon>Bacillales</taxon>
        <taxon>Sporolactobacillaceae</taxon>
        <taxon>Sporolactobacillus</taxon>
    </lineage>
</organism>
<reference evidence="4 5" key="1">
    <citation type="submission" date="2017-11" db="EMBL/GenBank/DDBJ databases">
        <title>Draft Genome Sequence of Sporolactobacillus inulinus NBRC 111894 Isolated from Koso, a Japanese Sugar-Vegetable Fermented Beverage.</title>
        <authorList>
            <person name="Chiou T.Y."/>
            <person name="Oshima K."/>
            <person name="Suda W."/>
            <person name="Hattori M."/>
            <person name="Takahashi T."/>
        </authorList>
    </citation>
    <scope>NUCLEOTIDE SEQUENCE [LARGE SCALE GENOMIC DNA]</scope>
    <source>
        <strain evidence="4 5">NBRC111894</strain>
    </source>
</reference>